<name>A0A378JVE8_9GAMM</name>
<dbReference type="RefSeq" id="WP_131740754.1">
    <property type="nucleotide sequence ID" value="NZ_CAAAHP010000012.1"/>
</dbReference>
<dbReference type="Proteomes" id="UP000254794">
    <property type="component" value="Unassembled WGS sequence"/>
</dbReference>
<evidence type="ECO:0000256" key="1">
    <source>
        <dbReference type="SAM" id="SignalP"/>
    </source>
</evidence>
<feature type="signal peptide" evidence="1">
    <location>
        <begin position="1"/>
        <end position="24"/>
    </location>
</feature>
<feature type="chain" id="PRO_5017044332" description="Lipoprotein" evidence="1">
    <location>
        <begin position="25"/>
        <end position="105"/>
    </location>
</feature>
<accession>A0A378JVE8</accession>
<gene>
    <name evidence="2" type="ORF">NCTC13316_02286</name>
</gene>
<evidence type="ECO:0000313" key="3">
    <source>
        <dbReference type="Proteomes" id="UP000254794"/>
    </source>
</evidence>
<sequence length="105" mass="13203">MKRYFLILLLLPSLGFCSTVYHHASIEHNFRHTVNMHGHYDDTVVVIERPYRTYRVPAPSYYRHYHRYRSYPRYYSRSYYRGRYYNHHQDRIDNYTYNDHLHGHR</sequence>
<dbReference type="AlphaFoldDB" id="A0A378JVE8"/>
<organism evidence="2 3">
    <name type="scientific">Legionella busanensis</name>
    <dbReference type="NCBI Taxonomy" id="190655"/>
    <lineage>
        <taxon>Bacteria</taxon>
        <taxon>Pseudomonadati</taxon>
        <taxon>Pseudomonadota</taxon>
        <taxon>Gammaproteobacteria</taxon>
        <taxon>Legionellales</taxon>
        <taxon>Legionellaceae</taxon>
        <taxon>Legionella</taxon>
    </lineage>
</organism>
<proteinExistence type="predicted"/>
<keyword evidence="1" id="KW-0732">Signal</keyword>
<dbReference type="OrthoDB" id="9954260at2"/>
<protein>
    <recommendedName>
        <fullName evidence="4">Lipoprotein</fullName>
    </recommendedName>
</protein>
<dbReference type="EMBL" id="UGOD01000001">
    <property type="protein sequence ID" value="STX52182.1"/>
    <property type="molecule type" value="Genomic_DNA"/>
</dbReference>
<keyword evidence="3" id="KW-1185">Reference proteome</keyword>
<reference evidence="2 3" key="1">
    <citation type="submission" date="2018-06" db="EMBL/GenBank/DDBJ databases">
        <authorList>
            <consortium name="Pathogen Informatics"/>
            <person name="Doyle S."/>
        </authorList>
    </citation>
    <scope>NUCLEOTIDE SEQUENCE [LARGE SCALE GENOMIC DNA]</scope>
    <source>
        <strain evidence="2 3">NCTC13316</strain>
    </source>
</reference>
<evidence type="ECO:0000313" key="2">
    <source>
        <dbReference type="EMBL" id="STX52182.1"/>
    </source>
</evidence>
<evidence type="ECO:0008006" key="4">
    <source>
        <dbReference type="Google" id="ProtNLM"/>
    </source>
</evidence>